<protein>
    <submittedName>
        <fullName evidence="1">IS21 transposase</fullName>
    </submittedName>
</protein>
<accession>E5AK67</accession>
<dbReference type="AlphaFoldDB" id="E5AK67"/>
<gene>
    <name evidence="1" type="ORF">pLVP1401_56</name>
</gene>
<dbReference type="EMBL" id="FR675941">
    <property type="protein sequence ID" value="CBW44207.1"/>
    <property type="molecule type" value="Genomic_DNA"/>
</dbReference>
<sequence length="53" mass="6325">MSNHGFSDTKRAFHLDFRNTLYYLITHLSKSEVLIVYEMGYFPFDELAVNVFF</sequence>
<reference evidence="1" key="1">
    <citation type="submission" date="2010-08" db="EMBL/GenBank/DDBJ databases">
        <title>Diversity of serine proteases in the Bacillus cereus group.</title>
        <authorList>
            <person name="Zihlmann P."/>
            <person name="Perreten V."/>
        </authorList>
    </citation>
    <scope>NUCLEOTIDE SEQUENCE [LARGE SCALE GENOMIC DNA]</scope>
    <source>
        <strain evidence="1">VPC1401</strain>
        <plasmid evidence="1">pLVP1401</plasmid>
    </source>
</reference>
<organism evidence="1">
    <name type="scientific">Bacillus cereus VPC1401</name>
    <dbReference type="NCBI Taxonomy" id="870739"/>
    <lineage>
        <taxon>Bacteria</taxon>
        <taxon>Bacillati</taxon>
        <taxon>Bacillota</taxon>
        <taxon>Bacilli</taxon>
        <taxon>Bacillales</taxon>
        <taxon>Bacillaceae</taxon>
        <taxon>Bacillus</taxon>
        <taxon>Bacillus cereus group</taxon>
    </lineage>
</organism>
<proteinExistence type="predicted"/>
<name>E5AK67_BACCE</name>
<evidence type="ECO:0000313" key="1">
    <source>
        <dbReference type="EMBL" id="CBW44207.1"/>
    </source>
</evidence>
<keyword evidence="1" id="KW-0614">Plasmid</keyword>
<geneLocation type="plasmid" evidence="1">
    <name>pLVP1401</name>
</geneLocation>